<comment type="caution">
    <text evidence="1">The sequence shown here is derived from an EMBL/GenBank/DDBJ whole genome shotgun (WGS) entry which is preliminary data.</text>
</comment>
<sequence>MATYGDDGIWVAELATVVEEGAYGRTETLGATCCNELAIKEIVTAVLSVVLAVENGELAVCRGRGGGSLPRREPGVLGPGDIPTTAVTTSWYHVDFCALTSFFADYSPTETTHEATVGKNTQYAVLKPSTDFGKFPKAVLRWGWNSALHQFERELPVYGSD</sequence>
<gene>
    <name evidence="1" type="ORF">BT62DRAFT_1070991</name>
</gene>
<proteinExistence type="predicted"/>
<keyword evidence="2" id="KW-1185">Reference proteome</keyword>
<protein>
    <submittedName>
        <fullName evidence="1">Uncharacterized protein</fullName>
    </submittedName>
</protein>
<dbReference type="Proteomes" id="UP000812287">
    <property type="component" value="Unassembled WGS sequence"/>
</dbReference>
<organism evidence="1 2">
    <name type="scientific">Guyanagaster necrorhizus</name>
    <dbReference type="NCBI Taxonomy" id="856835"/>
    <lineage>
        <taxon>Eukaryota</taxon>
        <taxon>Fungi</taxon>
        <taxon>Dikarya</taxon>
        <taxon>Basidiomycota</taxon>
        <taxon>Agaricomycotina</taxon>
        <taxon>Agaricomycetes</taxon>
        <taxon>Agaricomycetidae</taxon>
        <taxon>Agaricales</taxon>
        <taxon>Marasmiineae</taxon>
        <taxon>Physalacriaceae</taxon>
        <taxon>Guyanagaster</taxon>
    </lineage>
</organism>
<evidence type="ECO:0000313" key="1">
    <source>
        <dbReference type="EMBL" id="KAG7451767.1"/>
    </source>
</evidence>
<accession>A0A9P7W412</accession>
<evidence type="ECO:0000313" key="2">
    <source>
        <dbReference type="Proteomes" id="UP000812287"/>
    </source>
</evidence>
<name>A0A9P7W412_9AGAR</name>
<reference evidence="1" key="1">
    <citation type="submission" date="2020-11" db="EMBL/GenBank/DDBJ databases">
        <title>Adaptations for nitrogen fixation in a non-lichenized fungal sporocarp promotes dispersal by wood-feeding termites.</title>
        <authorList>
            <consortium name="DOE Joint Genome Institute"/>
            <person name="Koch R.A."/>
            <person name="Yoon G."/>
            <person name="Arayal U."/>
            <person name="Lail K."/>
            <person name="Amirebrahimi M."/>
            <person name="Labutti K."/>
            <person name="Lipzen A."/>
            <person name="Riley R."/>
            <person name="Barry K."/>
            <person name="Henrissat B."/>
            <person name="Grigoriev I.V."/>
            <person name="Herr J.R."/>
            <person name="Aime M.C."/>
        </authorList>
    </citation>
    <scope>NUCLEOTIDE SEQUENCE</scope>
    <source>
        <strain evidence="1">MCA 3950</strain>
    </source>
</reference>
<dbReference type="RefSeq" id="XP_043045267.1">
    <property type="nucleotide sequence ID" value="XM_043178712.1"/>
</dbReference>
<dbReference type="EMBL" id="MU250524">
    <property type="protein sequence ID" value="KAG7451767.1"/>
    <property type="molecule type" value="Genomic_DNA"/>
</dbReference>
<dbReference type="GeneID" id="66101006"/>
<dbReference type="AlphaFoldDB" id="A0A9P7W412"/>